<dbReference type="EMBL" id="DSXR01000014">
    <property type="protein sequence ID" value="HGS86158.1"/>
    <property type="molecule type" value="Genomic_DNA"/>
</dbReference>
<keyword evidence="20" id="KW-0175">Coiled coil</keyword>
<feature type="coiled-coil region" evidence="20">
    <location>
        <begin position="991"/>
        <end position="1018"/>
    </location>
</feature>
<dbReference type="FunFam" id="3.30.565.10:FF:000010">
    <property type="entry name" value="Sensor histidine kinase RcsC"/>
    <property type="match status" value="1"/>
</dbReference>
<dbReference type="SMART" id="SM00073">
    <property type="entry name" value="HPT"/>
    <property type="match status" value="1"/>
</dbReference>
<evidence type="ECO:0000256" key="14">
    <source>
        <dbReference type="ARBA" id="ARBA00023136"/>
    </source>
</evidence>
<gene>
    <name evidence="26" type="ORF">ENT17_00900</name>
</gene>
<dbReference type="PROSITE" id="PS50110">
    <property type="entry name" value="RESPONSE_REGULATORY"/>
    <property type="match status" value="2"/>
</dbReference>
<dbReference type="PROSITE" id="PS50894">
    <property type="entry name" value="HPT"/>
    <property type="match status" value="1"/>
</dbReference>
<reference evidence="26" key="1">
    <citation type="journal article" date="2020" name="mSystems">
        <title>Genome- and Community-Level Interaction Insights into Carbon Utilization and Element Cycling Functions of Hydrothermarchaeota in Hydrothermal Sediment.</title>
        <authorList>
            <person name="Zhou Z."/>
            <person name="Liu Y."/>
            <person name="Xu W."/>
            <person name="Pan J."/>
            <person name="Luo Z.H."/>
            <person name="Li M."/>
        </authorList>
    </citation>
    <scope>NUCLEOTIDE SEQUENCE [LARGE SCALE GENOMIC DNA]</scope>
    <source>
        <strain evidence="26">SpSt-556</strain>
    </source>
</reference>
<evidence type="ECO:0000256" key="2">
    <source>
        <dbReference type="ARBA" id="ARBA00004651"/>
    </source>
</evidence>
<evidence type="ECO:0000256" key="15">
    <source>
        <dbReference type="ARBA" id="ARBA00064003"/>
    </source>
</evidence>
<feature type="domain" description="PAS" evidence="24">
    <location>
        <begin position="128"/>
        <end position="179"/>
    </location>
</feature>
<dbReference type="InterPro" id="IPR035965">
    <property type="entry name" value="PAS-like_dom_sf"/>
</dbReference>
<feature type="coiled-coil region" evidence="20">
    <location>
        <begin position="1048"/>
        <end position="1082"/>
    </location>
</feature>
<comment type="catalytic activity">
    <reaction evidence="1">
        <text>ATP + protein L-histidine = ADP + protein N-phospho-L-histidine.</text>
        <dbReference type="EC" id="2.7.13.3"/>
    </reaction>
</comment>
<dbReference type="FunFam" id="1.10.287.130:FF:000002">
    <property type="entry name" value="Two-component osmosensing histidine kinase"/>
    <property type="match status" value="1"/>
</dbReference>
<dbReference type="CDD" id="cd17546">
    <property type="entry name" value="REC_hyHK_CKI1_RcsC-like"/>
    <property type="match status" value="1"/>
</dbReference>
<protein>
    <recommendedName>
        <fullName evidence="17">Circadian input-output histidine kinase CikA</fullName>
        <ecNumber evidence="4">2.7.13.3</ecNumber>
    </recommendedName>
    <alternativeName>
        <fullName evidence="16">Sensory/regulatory protein RpfC</fullName>
    </alternativeName>
</protein>
<keyword evidence="13" id="KW-0902">Two-component regulatory system</keyword>
<dbReference type="InterPro" id="IPR004358">
    <property type="entry name" value="Sig_transdc_His_kin-like_C"/>
</dbReference>
<dbReference type="GO" id="GO:0005886">
    <property type="term" value="C:plasma membrane"/>
    <property type="evidence" value="ECO:0007669"/>
    <property type="project" value="UniProtKB-SubCell"/>
</dbReference>
<evidence type="ECO:0000259" key="25">
    <source>
        <dbReference type="PROSITE" id="PS50894"/>
    </source>
</evidence>
<dbReference type="NCBIfam" id="TIGR00229">
    <property type="entry name" value="sensory_box"/>
    <property type="match status" value="2"/>
</dbReference>
<evidence type="ECO:0000256" key="8">
    <source>
        <dbReference type="ARBA" id="ARBA00022692"/>
    </source>
</evidence>
<dbReference type="PANTHER" id="PTHR45339">
    <property type="entry name" value="HYBRID SIGNAL TRANSDUCTION HISTIDINE KINASE J"/>
    <property type="match status" value="1"/>
</dbReference>
<comment type="subcellular location">
    <subcellularLocation>
        <location evidence="2">Cell membrane</location>
        <topology evidence="2">Multi-pass membrane protein</topology>
    </subcellularLocation>
</comment>
<comment type="similarity">
    <text evidence="3">In the N-terminal section; belongs to the phytochrome family.</text>
</comment>
<accession>A0A7C4KXV9</accession>
<dbReference type="Pfam" id="PF00989">
    <property type="entry name" value="PAS"/>
    <property type="match status" value="1"/>
</dbReference>
<evidence type="ECO:0000256" key="21">
    <source>
        <dbReference type="SAM" id="Phobius"/>
    </source>
</evidence>
<evidence type="ECO:0000256" key="19">
    <source>
        <dbReference type="PROSITE-ProRule" id="PRU00169"/>
    </source>
</evidence>
<evidence type="ECO:0000256" key="16">
    <source>
        <dbReference type="ARBA" id="ARBA00068150"/>
    </source>
</evidence>
<dbReference type="GO" id="GO:0006355">
    <property type="term" value="P:regulation of DNA-templated transcription"/>
    <property type="evidence" value="ECO:0007669"/>
    <property type="project" value="InterPro"/>
</dbReference>
<organism evidence="26">
    <name type="scientific">Bellilinea caldifistulae</name>
    <dbReference type="NCBI Taxonomy" id="360411"/>
    <lineage>
        <taxon>Bacteria</taxon>
        <taxon>Bacillati</taxon>
        <taxon>Chloroflexota</taxon>
        <taxon>Anaerolineae</taxon>
        <taxon>Anaerolineales</taxon>
        <taxon>Anaerolineaceae</taxon>
        <taxon>Bellilinea</taxon>
    </lineage>
</organism>
<dbReference type="Pfam" id="PF02518">
    <property type="entry name" value="HATPase_c"/>
    <property type="match status" value="1"/>
</dbReference>
<dbReference type="CDD" id="cd00088">
    <property type="entry name" value="HPT"/>
    <property type="match status" value="1"/>
</dbReference>
<evidence type="ECO:0000259" key="24">
    <source>
        <dbReference type="PROSITE" id="PS50112"/>
    </source>
</evidence>
<dbReference type="Gene3D" id="3.30.450.20">
    <property type="entry name" value="PAS domain"/>
    <property type="match status" value="2"/>
</dbReference>
<keyword evidence="10" id="KW-0418">Kinase</keyword>
<dbReference type="InterPro" id="IPR008207">
    <property type="entry name" value="Sig_transdc_His_kin_Hpt_dom"/>
</dbReference>
<dbReference type="Gene3D" id="3.30.565.10">
    <property type="entry name" value="Histidine kinase-like ATPase, C-terminal domain"/>
    <property type="match status" value="1"/>
</dbReference>
<dbReference type="Pfam" id="PF08448">
    <property type="entry name" value="PAS_4"/>
    <property type="match status" value="1"/>
</dbReference>
<dbReference type="Gene3D" id="3.40.50.2300">
    <property type="match status" value="2"/>
</dbReference>
<feature type="transmembrane region" description="Helical" evidence="21">
    <location>
        <begin position="61"/>
        <end position="78"/>
    </location>
</feature>
<dbReference type="SMART" id="SM00448">
    <property type="entry name" value="REC"/>
    <property type="match status" value="2"/>
</dbReference>
<evidence type="ECO:0000256" key="7">
    <source>
        <dbReference type="ARBA" id="ARBA00022679"/>
    </source>
</evidence>
<feature type="domain" description="HPt" evidence="25">
    <location>
        <begin position="986"/>
        <end position="1079"/>
    </location>
</feature>
<dbReference type="Gene3D" id="1.20.120.160">
    <property type="entry name" value="HPT domain"/>
    <property type="match status" value="1"/>
</dbReference>
<dbReference type="SUPFAM" id="SSF55785">
    <property type="entry name" value="PYP-like sensor domain (PAS domain)"/>
    <property type="match status" value="2"/>
</dbReference>
<dbReference type="InterPro" id="IPR036890">
    <property type="entry name" value="HATPase_C_sf"/>
</dbReference>
<feature type="domain" description="PAS" evidence="24">
    <location>
        <begin position="242"/>
        <end position="286"/>
    </location>
</feature>
<comment type="caution">
    <text evidence="26">The sequence shown here is derived from an EMBL/GenBank/DDBJ whole genome shotgun (WGS) entry which is preliminary data.</text>
</comment>
<dbReference type="Pfam" id="PF00512">
    <property type="entry name" value="HisKA"/>
    <property type="match status" value="1"/>
</dbReference>
<evidence type="ECO:0000256" key="4">
    <source>
        <dbReference type="ARBA" id="ARBA00012438"/>
    </source>
</evidence>
<dbReference type="InterPro" id="IPR036641">
    <property type="entry name" value="HPT_dom_sf"/>
</dbReference>
<dbReference type="GO" id="GO:0000155">
    <property type="term" value="F:phosphorelay sensor kinase activity"/>
    <property type="evidence" value="ECO:0007669"/>
    <property type="project" value="InterPro"/>
</dbReference>
<evidence type="ECO:0000256" key="18">
    <source>
        <dbReference type="PROSITE-ProRule" id="PRU00110"/>
    </source>
</evidence>
<evidence type="ECO:0000256" key="1">
    <source>
        <dbReference type="ARBA" id="ARBA00000085"/>
    </source>
</evidence>
<keyword evidence="9" id="KW-0547">Nucleotide-binding</keyword>
<evidence type="ECO:0000256" key="12">
    <source>
        <dbReference type="ARBA" id="ARBA00022989"/>
    </source>
</evidence>
<dbReference type="SMART" id="SM00388">
    <property type="entry name" value="HisKA"/>
    <property type="match status" value="1"/>
</dbReference>
<evidence type="ECO:0000313" key="26">
    <source>
        <dbReference type="EMBL" id="HGS86158.1"/>
    </source>
</evidence>
<dbReference type="SUPFAM" id="SSF55874">
    <property type="entry name" value="ATPase domain of HSP90 chaperone/DNA topoisomerase II/histidine kinase"/>
    <property type="match status" value="1"/>
</dbReference>
<keyword evidence="5" id="KW-1003">Cell membrane</keyword>
<evidence type="ECO:0000256" key="5">
    <source>
        <dbReference type="ARBA" id="ARBA00022475"/>
    </source>
</evidence>
<feature type="modified residue" description="Phosphohistidine" evidence="18">
    <location>
        <position position="1025"/>
    </location>
</feature>
<keyword evidence="8 21" id="KW-0812">Transmembrane</keyword>
<dbReference type="SUPFAM" id="SSF52172">
    <property type="entry name" value="CheY-like"/>
    <property type="match status" value="2"/>
</dbReference>
<dbReference type="CDD" id="cd00130">
    <property type="entry name" value="PAS"/>
    <property type="match status" value="2"/>
</dbReference>
<dbReference type="PANTHER" id="PTHR45339:SF1">
    <property type="entry name" value="HYBRID SIGNAL TRANSDUCTION HISTIDINE KINASE J"/>
    <property type="match status" value="1"/>
</dbReference>
<dbReference type="EC" id="2.7.13.3" evidence="4"/>
<proteinExistence type="inferred from homology"/>
<dbReference type="Pfam" id="PF01627">
    <property type="entry name" value="Hpt"/>
    <property type="match status" value="1"/>
</dbReference>
<dbReference type="InterPro" id="IPR005467">
    <property type="entry name" value="His_kinase_dom"/>
</dbReference>
<dbReference type="PRINTS" id="PR00344">
    <property type="entry name" value="BCTRLSENSOR"/>
</dbReference>
<evidence type="ECO:0000256" key="13">
    <source>
        <dbReference type="ARBA" id="ARBA00023012"/>
    </source>
</evidence>
<keyword evidence="14 21" id="KW-0472">Membrane</keyword>
<evidence type="ECO:0000256" key="10">
    <source>
        <dbReference type="ARBA" id="ARBA00022777"/>
    </source>
</evidence>
<sequence>MMLSDKNPKIPLQEFIPAIFPMVGAILGLIFPFLITAIWLLSAGEVLTPNNFLTAQFNEPVLWLVDLFSAFIVLLNIVNTYQQISAIRQGQRLKGELAQRTSELYAIKEVSQREILERHQAEANIIRAKKEWEATFDAISDLILLTDSNGKIIRCNRATTQTLKTSYADLIGKNIEEVFPGVIEPVQKKALTKTQVIPMPSLYGWFEVTGFPFQDGENQQGIIYIFHDIAQRKKAEAEIQRQKQYFESIFQNSPVAIVTLDLNGHIVACNPAFERLFGYTQAEVLGGKLDEIITSREFRDGAFEFSRRVRQGELIHSVSKRQTRRGELIDVEIFGVPVIVNGQEVGVLNLYHNITELVRARQKAEEADLAKSEFLANMSHEIRTPLNGLIGMLNLALDTPLNSEQSEYLNAALESAESLLNLISDILDLSKIEAGKMELETTDFNLRTIVENVAVNFSQRAAAKGLELVCLIDPQTPVLLRGDPNRLRQVLNNLVGNAVKFTEQGEIVITVQPIAQTSSQATISFSVRDTGIGIPLDRQAHIFERFTQADMSTTRKYGGSGLGLAISTQLVELMGGKISLISEPGSGSTFSFSAVFYRQEVPEQQPRELIALSHRKHVLLADPNASSRQSLRMELEKVGFAVSECEDRESFMGMLQSADNNRAPVQLAMIDYRLLLVNGQPSLPADFEPLINNNLKILVLTSLGTHVSQEDCHRIGCTATLIKPVRQQALYNALLAALSITQPVESAVKPPAESRPTAFGLRSSIPRHILLVEDNPVNRKVVVNLLTKFGHTVEEAENGRIAMEKTAQKNYDLILMDIQMPEMDGYEATLRIRSREGAVNHTPIIAMTARALAGDVERCLASGMDAYLSKPIKPRELFNAIEHWGQKRSQAEPLQSTAVDEPTEPIPADLSSEFAAYFPSLDTDSNGFLPKTEQIPVTPQQTSYETNAEGNLSEEDEFLSRAFRKNTQSLGDPQYIEKILPRFGDDLDFFLATFEEFIQQCETKLDELKDALHSQNAATIKLHAHNLKGVAANFEAVKLTRLAHQLDMQAANGDLDGADSLIAEMENQIPLLKKALAEMKTQQHSAENNPKG</sequence>
<dbReference type="InterPro" id="IPR000014">
    <property type="entry name" value="PAS"/>
</dbReference>
<dbReference type="InterPro" id="IPR011006">
    <property type="entry name" value="CheY-like_superfamily"/>
</dbReference>
<evidence type="ECO:0000256" key="9">
    <source>
        <dbReference type="ARBA" id="ARBA00022741"/>
    </source>
</evidence>
<dbReference type="SUPFAM" id="SSF47226">
    <property type="entry name" value="Histidine-containing phosphotransfer domain, HPT domain"/>
    <property type="match status" value="1"/>
</dbReference>
<dbReference type="PROSITE" id="PS50112">
    <property type="entry name" value="PAS"/>
    <property type="match status" value="2"/>
</dbReference>
<feature type="modified residue" description="4-aspartylphosphate" evidence="19">
    <location>
        <position position="671"/>
    </location>
</feature>
<feature type="domain" description="Histidine kinase" evidence="22">
    <location>
        <begin position="377"/>
        <end position="598"/>
    </location>
</feature>
<dbReference type="InterPro" id="IPR036097">
    <property type="entry name" value="HisK_dim/P_sf"/>
</dbReference>
<feature type="domain" description="Response regulatory" evidence="23">
    <location>
        <begin position="768"/>
        <end position="885"/>
    </location>
</feature>
<comment type="subunit">
    <text evidence="15">At low DSF concentrations, interacts with RpfF.</text>
</comment>
<evidence type="ECO:0000259" key="22">
    <source>
        <dbReference type="PROSITE" id="PS50109"/>
    </source>
</evidence>
<dbReference type="SUPFAM" id="SSF47384">
    <property type="entry name" value="Homodimeric domain of signal transducing histidine kinase"/>
    <property type="match status" value="1"/>
</dbReference>
<dbReference type="CDD" id="cd00082">
    <property type="entry name" value="HisKA"/>
    <property type="match status" value="1"/>
</dbReference>
<evidence type="ECO:0000256" key="20">
    <source>
        <dbReference type="SAM" id="Coils"/>
    </source>
</evidence>
<evidence type="ECO:0000256" key="6">
    <source>
        <dbReference type="ARBA" id="ARBA00022553"/>
    </source>
</evidence>
<dbReference type="AlphaFoldDB" id="A0A7C4KXV9"/>
<evidence type="ECO:0000256" key="17">
    <source>
        <dbReference type="ARBA" id="ARBA00074306"/>
    </source>
</evidence>
<dbReference type="InterPro" id="IPR013767">
    <property type="entry name" value="PAS_fold"/>
</dbReference>
<keyword evidence="12 21" id="KW-1133">Transmembrane helix</keyword>
<dbReference type="InterPro" id="IPR003661">
    <property type="entry name" value="HisK_dim/P_dom"/>
</dbReference>
<keyword evidence="11" id="KW-0067">ATP-binding</keyword>
<dbReference type="InterPro" id="IPR003594">
    <property type="entry name" value="HATPase_dom"/>
</dbReference>
<dbReference type="SMART" id="SM00387">
    <property type="entry name" value="HATPase_c"/>
    <property type="match status" value="1"/>
</dbReference>
<keyword evidence="6 19" id="KW-0597">Phosphoprotein</keyword>
<dbReference type="InterPro" id="IPR001789">
    <property type="entry name" value="Sig_transdc_resp-reg_receiver"/>
</dbReference>
<evidence type="ECO:0000256" key="3">
    <source>
        <dbReference type="ARBA" id="ARBA00006402"/>
    </source>
</evidence>
<feature type="domain" description="Response regulatory" evidence="23">
    <location>
        <begin position="617"/>
        <end position="738"/>
    </location>
</feature>
<evidence type="ECO:0000259" key="23">
    <source>
        <dbReference type="PROSITE" id="PS50110"/>
    </source>
</evidence>
<dbReference type="Pfam" id="PF00072">
    <property type="entry name" value="Response_reg"/>
    <property type="match status" value="1"/>
</dbReference>
<dbReference type="Gene3D" id="1.10.287.130">
    <property type="match status" value="1"/>
</dbReference>
<dbReference type="CDD" id="cd16922">
    <property type="entry name" value="HATPase_EvgS-ArcB-TorS-like"/>
    <property type="match status" value="1"/>
</dbReference>
<evidence type="ECO:0000256" key="11">
    <source>
        <dbReference type="ARBA" id="ARBA00022840"/>
    </source>
</evidence>
<feature type="transmembrane region" description="Helical" evidence="21">
    <location>
        <begin position="20"/>
        <end position="41"/>
    </location>
</feature>
<dbReference type="SMART" id="SM00091">
    <property type="entry name" value="PAS"/>
    <property type="match status" value="2"/>
</dbReference>
<dbReference type="PROSITE" id="PS50109">
    <property type="entry name" value="HIS_KIN"/>
    <property type="match status" value="1"/>
</dbReference>
<feature type="modified residue" description="4-aspartylphosphate" evidence="19">
    <location>
        <position position="817"/>
    </location>
</feature>
<keyword evidence="7" id="KW-0808">Transferase</keyword>
<dbReference type="InterPro" id="IPR013656">
    <property type="entry name" value="PAS_4"/>
</dbReference>
<name>A0A7C4KXV9_9CHLR</name>
<dbReference type="GO" id="GO:0005524">
    <property type="term" value="F:ATP binding"/>
    <property type="evidence" value="ECO:0007669"/>
    <property type="project" value="UniProtKB-KW"/>
</dbReference>